<accession>A0ABT5XT98</accession>
<sequence length="313" mass="35607">MKKLWILAFSILCFHGCKQKEKEKEQDVTEMETSPLKLGDVTISTQSMEFFSADTLYSGWNNLIYENKSTEVHFVMMDLYPEGITIENTKNELLPPFDDGMRLIMEEKMDSAMAAFGKIPEWYQQVKFLGGTGLVSPRHTVKSTVYLEPGRYMMECYVKMFNGEWHTSHGMLKEIIVLEETTELHPPKPTANISISTTNGLILNDSISSGKHIFQTDFIDQKVYENFVGHDVNLVRYESTASLDSLIQWMNWMDPRGLRSPAPQGFTFLGGMNNLPADSKGFFEAELIPGNYVLISEVPAADEKSLLYKFSVE</sequence>
<reference evidence="1 2" key="1">
    <citation type="submission" date="2023-03" db="EMBL/GenBank/DDBJ databases">
        <title>Muricauda XX sp. nov. and Muricauda XXX sp. nov., two novel species isolated from Okinawa Trough.</title>
        <authorList>
            <person name="Cao W."/>
            <person name="Deng X."/>
        </authorList>
    </citation>
    <scope>NUCLEOTIDE SEQUENCE [LARGE SCALE GENOMIC DNA]</scope>
    <source>
        <strain evidence="1 2">81s02</strain>
    </source>
</reference>
<organism evidence="1 2">
    <name type="scientific">Flagellimonas okinawensis</name>
    <dbReference type="NCBI Taxonomy" id="3031324"/>
    <lineage>
        <taxon>Bacteria</taxon>
        <taxon>Pseudomonadati</taxon>
        <taxon>Bacteroidota</taxon>
        <taxon>Flavobacteriia</taxon>
        <taxon>Flavobacteriales</taxon>
        <taxon>Flavobacteriaceae</taxon>
        <taxon>Flagellimonas</taxon>
    </lineage>
</organism>
<gene>
    <name evidence="1" type="ORF">PY091_17515</name>
</gene>
<dbReference type="RefSeq" id="WP_275650785.1">
    <property type="nucleotide sequence ID" value="NZ_JARFVA010000008.1"/>
</dbReference>
<protein>
    <submittedName>
        <fullName evidence="1">Uncharacterized protein</fullName>
    </submittedName>
</protein>
<evidence type="ECO:0000313" key="2">
    <source>
        <dbReference type="Proteomes" id="UP001217083"/>
    </source>
</evidence>
<proteinExistence type="predicted"/>
<evidence type="ECO:0000313" key="1">
    <source>
        <dbReference type="EMBL" id="MDF0709017.1"/>
    </source>
</evidence>
<keyword evidence="2" id="KW-1185">Reference proteome</keyword>
<name>A0ABT5XT98_9FLAO</name>
<dbReference type="Proteomes" id="UP001217083">
    <property type="component" value="Unassembled WGS sequence"/>
</dbReference>
<dbReference type="EMBL" id="JARFVA010000008">
    <property type="protein sequence ID" value="MDF0709017.1"/>
    <property type="molecule type" value="Genomic_DNA"/>
</dbReference>
<comment type="caution">
    <text evidence="1">The sequence shown here is derived from an EMBL/GenBank/DDBJ whole genome shotgun (WGS) entry which is preliminary data.</text>
</comment>